<organism evidence="2 3">
    <name type="scientific">Shewanella electrodiphila</name>
    <dbReference type="NCBI Taxonomy" id="934143"/>
    <lineage>
        <taxon>Bacteria</taxon>
        <taxon>Pseudomonadati</taxon>
        <taxon>Pseudomonadota</taxon>
        <taxon>Gammaproteobacteria</taxon>
        <taxon>Alteromonadales</taxon>
        <taxon>Shewanellaceae</taxon>
        <taxon>Shewanella</taxon>
    </lineage>
</organism>
<sequence length="97" mass="11706">MHDTFIYFMNAYFYQDWQSEYSGTRVDDTNVLIRFVQNENLEIVTNLVTDIKYILSNDLAKQIFDTNNFDFDPLLYGYSSEREWFEVAYKKLISEIK</sequence>
<evidence type="ECO:0000259" key="1">
    <source>
        <dbReference type="Pfam" id="PF18593"/>
    </source>
</evidence>
<keyword evidence="3" id="KW-1185">Reference proteome</keyword>
<dbReference type="InterPro" id="IPR041129">
    <property type="entry name" value="CdiI_2"/>
</dbReference>
<dbReference type="EMBL" id="JAKIKU010000029">
    <property type="protein sequence ID" value="MCL1047973.1"/>
    <property type="molecule type" value="Genomic_DNA"/>
</dbReference>
<evidence type="ECO:0000313" key="3">
    <source>
        <dbReference type="Proteomes" id="UP001202134"/>
    </source>
</evidence>
<dbReference type="RefSeq" id="WP_131401523.1">
    <property type="nucleotide sequence ID" value="NZ_JAKIKU010000029.1"/>
</dbReference>
<gene>
    <name evidence="2" type="ORF">L2737_22010</name>
</gene>
<feature type="domain" description="CdiI immunity protein" evidence="1">
    <location>
        <begin position="7"/>
        <end position="86"/>
    </location>
</feature>
<dbReference type="Pfam" id="PF18593">
    <property type="entry name" value="CdiI_2"/>
    <property type="match status" value="1"/>
</dbReference>
<accession>A0ABT0KVT8</accession>
<comment type="caution">
    <text evidence="2">The sequence shown here is derived from an EMBL/GenBank/DDBJ whole genome shotgun (WGS) entry which is preliminary data.</text>
</comment>
<name>A0ABT0KVT8_9GAMM</name>
<reference evidence="2 3" key="1">
    <citation type="submission" date="2022-01" db="EMBL/GenBank/DDBJ databases">
        <title>Whole genome-based taxonomy of the Shewanellaceae.</title>
        <authorList>
            <person name="Martin-Rodriguez A.J."/>
        </authorList>
    </citation>
    <scope>NUCLEOTIDE SEQUENCE [LARGE SCALE GENOMIC DNA]</scope>
    <source>
        <strain evidence="2 3">DSM 24955</strain>
    </source>
</reference>
<evidence type="ECO:0000313" key="2">
    <source>
        <dbReference type="EMBL" id="MCL1047973.1"/>
    </source>
</evidence>
<proteinExistence type="predicted"/>
<dbReference type="Proteomes" id="UP001202134">
    <property type="component" value="Unassembled WGS sequence"/>
</dbReference>
<protein>
    <recommendedName>
        <fullName evidence="1">CdiI immunity protein domain-containing protein</fullName>
    </recommendedName>
</protein>